<evidence type="ECO:0000313" key="1">
    <source>
        <dbReference type="EMBL" id="KAK3774503.1"/>
    </source>
</evidence>
<evidence type="ECO:0000313" key="2">
    <source>
        <dbReference type="Proteomes" id="UP001283361"/>
    </source>
</evidence>
<comment type="caution">
    <text evidence="1">The sequence shown here is derived from an EMBL/GenBank/DDBJ whole genome shotgun (WGS) entry which is preliminary data.</text>
</comment>
<reference evidence="1" key="1">
    <citation type="journal article" date="2023" name="G3 (Bethesda)">
        <title>A reference genome for the long-term kleptoplast-retaining sea slug Elysia crispata morphotype clarki.</title>
        <authorList>
            <person name="Eastman K.E."/>
            <person name="Pendleton A.L."/>
            <person name="Shaikh M.A."/>
            <person name="Suttiyut T."/>
            <person name="Ogas R."/>
            <person name="Tomko P."/>
            <person name="Gavelis G."/>
            <person name="Widhalm J.R."/>
            <person name="Wisecaver J.H."/>
        </authorList>
    </citation>
    <scope>NUCLEOTIDE SEQUENCE</scope>
    <source>
        <strain evidence="1">ECLA1</strain>
    </source>
</reference>
<protein>
    <submittedName>
        <fullName evidence="1">Uncharacterized protein</fullName>
    </submittedName>
</protein>
<gene>
    <name evidence="1" type="ORF">RRG08_049439</name>
</gene>
<proteinExistence type="predicted"/>
<keyword evidence="2" id="KW-1185">Reference proteome</keyword>
<accession>A0AAE0ZRY7</accession>
<organism evidence="1 2">
    <name type="scientific">Elysia crispata</name>
    <name type="common">lettuce slug</name>
    <dbReference type="NCBI Taxonomy" id="231223"/>
    <lineage>
        <taxon>Eukaryota</taxon>
        <taxon>Metazoa</taxon>
        <taxon>Spiralia</taxon>
        <taxon>Lophotrochozoa</taxon>
        <taxon>Mollusca</taxon>
        <taxon>Gastropoda</taxon>
        <taxon>Heterobranchia</taxon>
        <taxon>Euthyneura</taxon>
        <taxon>Panpulmonata</taxon>
        <taxon>Sacoglossa</taxon>
        <taxon>Placobranchoidea</taxon>
        <taxon>Plakobranchidae</taxon>
        <taxon>Elysia</taxon>
    </lineage>
</organism>
<sequence length="91" mass="9486">MAANDSISPSPFMIHIRLARPLQFAPGSVIALREVTGFGGSQRCGAFSSRCPASRRLNAANASVRAGQSTRLLGDGESYSPLSSHGIARGL</sequence>
<dbReference type="AlphaFoldDB" id="A0AAE0ZRY7"/>
<dbReference type="Proteomes" id="UP001283361">
    <property type="component" value="Unassembled WGS sequence"/>
</dbReference>
<name>A0AAE0ZRY7_9GAST</name>
<dbReference type="EMBL" id="JAWDGP010003406">
    <property type="protein sequence ID" value="KAK3774503.1"/>
    <property type="molecule type" value="Genomic_DNA"/>
</dbReference>